<evidence type="ECO:0000259" key="5">
    <source>
        <dbReference type="PROSITE" id="PS50865"/>
    </source>
</evidence>
<evidence type="ECO:0000313" key="6">
    <source>
        <dbReference type="EMBL" id="SJL09812.1"/>
    </source>
</evidence>
<dbReference type="SUPFAM" id="SSF144232">
    <property type="entry name" value="HIT/MYND zinc finger-like"/>
    <property type="match status" value="1"/>
</dbReference>
<reference evidence="7" key="1">
    <citation type="journal article" date="2017" name="Nat. Ecol. Evol.">
        <title>Genome expansion and lineage-specific genetic innovations in the forest pathogenic fungi Armillaria.</title>
        <authorList>
            <person name="Sipos G."/>
            <person name="Prasanna A.N."/>
            <person name="Walter M.C."/>
            <person name="O'Connor E."/>
            <person name="Balint B."/>
            <person name="Krizsan K."/>
            <person name="Kiss B."/>
            <person name="Hess J."/>
            <person name="Varga T."/>
            <person name="Slot J."/>
            <person name="Riley R."/>
            <person name="Boka B."/>
            <person name="Rigling D."/>
            <person name="Barry K."/>
            <person name="Lee J."/>
            <person name="Mihaltcheva S."/>
            <person name="LaButti K."/>
            <person name="Lipzen A."/>
            <person name="Waldron R."/>
            <person name="Moloney N.M."/>
            <person name="Sperisen C."/>
            <person name="Kredics L."/>
            <person name="Vagvoelgyi C."/>
            <person name="Patrignani A."/>
            <person name="Fitzpatrick D."/>
            <person name="Nagy I."/>
            <person name="Doyle S."/>
            <person name="Anderson J.B."/>
            <person name="Grigoriev I.V."/>
            <person name="Gueldener U."/>
            <person name="Muensterkoetter M."/>
            <person name="Nagy L.G."/>
        </authorList>
    </citation>
    <scope>NUCLEOTIDE SEQUENCE [LARGE SCALE GENOMIC DNA]</scope>
    <source>
        <strain evidence="7">C18/9</strain>
    </source>
</reference>
<keyword evidence="3" id="KW-0862">Zinc</keyword>
<sequence length="655" mass="73517">MLKDHLKYSQRIRQNPKKAIDNARKGALQEITDIANLWQEFLQVPEMLSMGLIEMFFLHLNKEPPTDFSRATYEKTPGADRAFMSLLGLSKVSNFLRDGHPYEQQMVDGWPGAFKWSVYLVAGRVQSPEATPQSKRSTLDVITAAWYSISRTDPVRNIMAATQGTIEIATQLWVNEDSRNMAASTTGIPTASACLDALLYDGVEDCLDRVVKAGGGNADNIALLAVSRLKTAIHSSQMNHTAIVIYLDLIGHLCRKPRHPLRHAFLNLNIIPMFTKIALNASKMLNEGAPDIMLDVMVSSMCFMFNCLESTDGFTWVIQAVNAGLLTAWVDSSPHFHRLHTEDRDTVVSIVRDIVPRYLVYRSVINAINGVMPKFDDESLPHKRRVFGSTVKDVWIDFHKQCLERLLVSIHAKAIRGKAVTCDNVKCQKVDAKNNFQKCSGCGTTLYCSKECQKVAWKEGGHKDMCKMKQQERKEGKLQSITKSDAAFFHDLATRDARHHLPYLHRLARKEHPKIKDSGFIIYIDYTVLPAKFSLKLLSDYERNVPASLDGSSNAEARNEAFVKRARENPGKFMLIQSQLSNGTGVQLVTSVVTGDFWNGGTWDFPVHLSHGDDERESLDDEGYDTNIDGIDIMKARMIINQFAKSVAGGEETLF</sequence>
<dbReference type="OMA" id="DYQFLHY"/>
<evidence type="ECO:0000256" key="3">
    <source>
        <dbReference type="ARBA" id="ARBA00022833"/>
    </source>
</evidence>
<protein>
    <recommendedName>
        <fullName evidence="5">MYND-type domain-containing protein</fullName>
    </recommendedName>
</protein>
<dbReference type="STRING" id="47428.A0A284RM29"/>
<evidence type="ECO:0000256" key="4">
    <source>
        <dbReference type="PROSITE-ProRule" id="PRU00134"/>
    </source>
</evidence>
<dbReference type="EMBL" id="FUEG01000011">
    <property type="protein sequence ID" value="SJL09812.1"/>
    <property type="molecule type" value="Genomic_DNA"/>
</dbReference>
<evidence type="ECO:0000256" key="2">
    <source>
        <dbReference type="ARBA" id="ARBA00022771"/>
    </source>
</evidence>
<dbReference type="Gene3D" id="6.10.140.2220">
    <property type="match status" value="1"/>
</dbReference>
<dbReference type="Pfam" id="PF01753">
    <property type="entry name" value="zf-MYND"/>
    <property type="match status" value="1"/>
</dbReference>
<dbReference type="AlphaFoldDB" id="A0A284RM29"/>
<proteinExistence type="predicted"/>
<dbReference type="InterPro" id="IPR002893">
    <property type="entry name" value="Znf_MYND"/>
</dbReference>
<dbReference type="Proteomes" id="UP000219338">
    <property type="component" value="Unassembled WGS sequence"/>
</dbReference>
<feature type="domain" description="MYND-type" evidence="5">
    <location>
        <begin position="424"/>
        <end position="466"/>
    </location>
</feature>
<accession>A0A284RM29</accession>
<keyword evidence="2 4" id="KW-0863">Zinc-finger</keyword>
<organism evidence="6 7">
    <name type="scientific">Armillaria ostoyae</name>
    <name type="common">Armillaria root rot fungus</name>
    <dbReference type="NCBI Taxonomy" id="47428"/>
    <lineage>
        <taxon>Eukaryota</taxon>
        <taxon>Fungi</taxon>
        <taxon>Dikarya</taxon>
        <taxon>Basidiomycota</taxon>
        <taxon>Agaricomycotina</taxon>
        <taxon>Agaricomycetes</taxon>
        <taxon>Agaricomycetidae</taxon>
        <taxon>Agaricales</taxon>
        <taxon>Marasmiineae</taxon>
        <taxon>Physalacriaceae</taxon>
        <taxon>Armillaria</taxon>
    </lineage>
</organism>
<name>A0A284RM29_ARMOS</name>
<gene>
    <name evidence="6" type="ORF">ARMOST_13193</name>
</gene>
<evidence type="ECO:0000256" key="1">
    <source>
        <dbReference type="ARBA" id="ARBA00022723"/>
    </source>
</evidence>
<keyword evidence="7" id="KW-1185">Reference proteome</keyword>
<dbReference type="OrthoDB" id="3040823at2759"/>
<evidence type="ECO:0000313" key="7">
    <source>
        <dbReference type="Proteomes" id="UP000219338"/>
    </source>
</evidence>
<keyword evidence="1" id="KW-0479">Metal-binding</keyword>
<dbReference type="PROSITE" id="PS50865">
    <property type="entry name" value="ZF_MYND_2"/>
    <property type="match status" value="1"/>
</dbReference>
<dbReference type="GO" id="GO:0008270">
    <property type="term" value="F:zinc ion binding"/>
    <property type="evidence" value="ECO:0007669"/>
    <property type="project" value="UniProtKB-KW"/>
</dbReference>